<gene>
    <name evidence="2" type="ORF">N7498_010912</name>
</gene>
<reference evidence="2" key="1">
    <citation type="submission" date="2022-12" db="EMBL/GenBank/DDBJ databases">
        <authorList>
            <person name="Petersen C."/>
        </authorList>
    </citation>
    <scope>NUCLEOTIDE SEQUENCE</scope>
    <source>
        <strain evidence="2">IBT 15544</strain>
    </source>
</reference>
<dbReference type="OrthoDB" id="74764at2759"/>
<evidence type="ECO:0000313" key="3">
    <source>
        <dbReference type="Proteomes" id="UP001150904"/>
    </source>
</evidence>
<protein>
    <recommendedName>
        <fullName evidence="1">DUF1996 domain-containing protein</fullName>
    </recommendedName>
</protein>
<proteinExistence type="predicted"/>
<dbReference type="RefSeq" id="XP_058304867.1">
    <property type="nucleotide sequence ID" value="XM_058457968.1"/>
</dbReference>
<evidence type="ECO:0000313" key="2">
    <source>
        <dbReference type="EMBL" id="KAJ5191927.1"/>
    </source>
</evidence>
<dbReference type="PANTHER" id="PTHR43662">
    <property type="match status" value="1"/>
</dbReference>
<dbReference type="PANTHER" id="PTHR43662:SF7">
    <property type="entry name" value="DUF1996 DOMAIN-CONTAINING PROTEIN"/>
    <property type="match status" value="1"/>
</dbReference>
<sequence>MQDIRLTTVLGACLTIFPVFTNAFWRLPCRGRTGVARLDPIVDPGMISGHVHTVHGAGNFGMSADTETLLESSCTSCAVEQDMSAYWTPALYFMHTNGSAELVEEVGGMLAYYLLYGESVTAFPDNFRMLAGDSLQRNFTWPIPDPPKSSWSGAQESQAALRQKAIGFNCLNYAKDPEPSLYRHFMPNKTYLDEHCTDGIRIELMFPSCWNGKDVDSEDHKSHVAYPSVVMDGTCPEGYETRLVSLFYETIWNTYAFQDRDGYFAIANGDPTGFGYHGDFMYGWEDGVLQQAVDTCTSETGLVGDCEIFRLQSEKKQRKCSFDIPSGLRHENVYMHASGLPGDLLIQWGPEYATMTMPSDSDSATTALPPGMSIPSILLPSLSLSPTISIGNMVGNIDDFGTQEAAAATTVFSTTTSTSNPTPIPTTSIEVDSITEEVVYLEQDVVVKVDGNGTPYATSTGTLRTLSSTTITATSTSTAVSYVERDMPTEPERREYIAEHARRHIHHHRHLHKRF</sequence>
<name>A0A9W9J8K9_9EURO</name>
<dbReference type="AlphaFoldDB" id="A0A9W9J8K9"/>
<accession>A0A9W9J8K9</accession>
<dbReference type="Proteomes" id="UP001150904">
    <property type="component" value="Unassembled WGS sequence"/>
</dbReference>
<dbReference type="GeneID" id="83185269"/>
<comment type="caution">
    <text evidence="2">The sequence shown here is derived from an EMBL/GenBank/DDBJ whole genome shotgun (WGS) entry which is preliminary data.</text>
</comment>
<dbReference type="InterPro" id="IPR018535">
    <property type="entry name" value="DUF1996"/>
</dbReference>
<keyword evidence="3" id="KW-1185">Reference proteome</keyword>
<evidence type="ECO:0000259" key="1">
    <source>
        <dbReference type="Pfam" id="PF09362"/>
    </source>
</evidence>
<feature type="domain" description="DUF1996" evidence="1">
    <location>
        <begin position="39"/>
        <end position="284"/>
    </location>
</feature>
<reference evidence="2" key="2">
    <citation type="journal article" date="2023" name="IMA Fungus">
        <title>Comparative genomic study of the Penicillium genus elucidates a diverse pangenome and 15 lateral gene transfer events.</title>
        <authorList>
            <person name="Petersen C."/>
            <person name="Sorensen T."/>
            <person name="Nielsen M.R."/>
            <person name="Sondergaard T.E."/>
            <person name="Sorensen J.L."/>
            <person name="Fitzpatrick D.A."/>
            <person name="Frisvad J.C."/>
            <person name="Nielsen K.L."/>
        </authorList>
    </citation>
    <scope>NUCLEOTIDE SEQUENCE</scope>
    <source>
        <strain evidence="2">IBT 15544</strain>
    </source>
</reference>
<dbReference type="EMBL" id="JAPQKR010000016">
    <property type="protein sequence ID" value="KAJ5191927.1"/>
    <property type="molecule type" value="Genomic_DNA"/>
</dbReference>
<dbReference type="Pfam" id="PF09362">
    <property type="entry name" value="DUF1996"/>
    <property type="match status" value="1"/>
</dbReference>
<organism evidence="2 3">
    <name type="scientific">Penicillium cinerascens</name>
    <dbReference type="NCBI Taxonomy" id="70096"/>
    <lineage>
        <taxon>Eukaryota</taxon>
        <taxon>Fungi</taxon>
        <taxon>Dikarya</taxon>
        <taxon>Ascomycota</taxon>
        <taxon>Pezizomycotina</taxon>
        <taxon>Eurotiomycetes</taxon>
        <taxon>Eurotiomycetidae</taxon>
        <taxon>Eurotiales</taxon>
        <taxon>Aspergillaceae</taxon>
        <taxon>Penicillium</taxon>
    </lineage>
</organism>